<organism evidence="1 2">
    <name type="scientific">Paenimyroides baculatum</name>
    <dbReference type="NCBI Taxonomy" id="2608000"/>
    <lineage>
        <taxon>Bacteria</taxon>
        <taxon>Pseudomonadati</taxon>
        <taxon>Bacteroidota</taxon>
        <taxon>Flavobacteriia</taxon>
        <taxon>Flavobacteriales</taxon>
        <taxon>Flavobacteriaceae</taxon>
        <taxon>Paenimyroides</taxon>
    </lineage>
</organism>
<dbReference type="EMBL" id="VWSG01000015">
    <property type="protein sequence ID" value="KAA5531886.1"/>
    <property type="molecule type" value="Genomic_DNA"/>
</dbReference>
<gene>
    <name evidence="1" type="ORF">F0460_14820</name>
</gene>
<name>A0A5M6C9V2_9FLAO</name>
<dbReference type="RefSeq" id="WP_150014619.1">
    <property type="nucleotide sequence ID" value="NZ_VWSG01000015.1"/>
</dbReference>
<accession>A0A5M6C9V2</accession>
<dbReference type="Proteomes" id="UP000325141">
    <property type="component" value="Unassembled WGS sequence"/>
</dbReference>
<sequence length="218" mass="25895">MKLLQSQKNSLFEIIESNDFFSHNQFELVEIDSSGNFKTSIVFKSNRTFYFAFYASEFRNNLFVNYSPGDEQVLDSSSDISFDQALDYFIEWLHYLKREVNAPNLWEKFKSEISEIHFLNNFDNERFSFYEYLEINSKIELLKENISTIPLILNQQNEIILRLDHLSETAKELGKFDWINLFIGTIMSVLIQLNVTPESANALWELIKRIFNNYFLQK</sequence>
<dbReference type="AlphaFoldDB" id="A0A5M6C9V2"/>
<evidence type="ECO:0000313" key="2">
    <source>
        <dbReference type="Proteomes" id="UP000325141"/>
    </source>
</evidence>
<keyword evidence="2" id="KW-1185">Reference proteome</keyword>
<reference evidence="1 2" key="1">
    <citation type="submission" date="2019-09" db="EMBL/GenBank/DDBJ databases">
        <title>Genome sequence and assembly of Flavobacterium sp.</title>
        <authorList>
            <person name="Chhetri G."/>
        </authorList>
    </citation>
    <scope>NUCLEOTIDE SEQUENCE [LARGE SCALE GENOMIC DNA]</scope>
    <source>
        <strain evidence="1 2">SNL9</strain>
    </source>
</reference>
<evidence type="ECO:0000313" key="1">
    <source>
        <dbReference type="EMBL" id="KAA5531886.1"/>
    </source>
</evidence>
<proteinExistence type="predicted"/>
<comment type="caution">
    <text evidence="1">The sequence shown here is derived from an EMBL/GenBank/DDBJ whole genome shotgun (WGS) entry which is preliminary data.</text>
</comment>
<protein>
    <submittedName>
        <fullName evidence="1">Uncharacterized protein</fullName>
    </submittedName>
</protein>